<comment type="caution">
    <text evidence="1">The sequence shown here is derived from an EMBL/GenBank/DDBJ whole genome shotgun (WGS) entry which is preliminary data.</text>
</comment>
<organism evidence="1 2">
    <name type="scientific">Araneus ventricosus</name>
    <name type="common">Orbweaver spider</name>
    <name type="synonym">Epeira ventricosa</name>
    <dbReference type="NCBI Taxonomy" id="182803"/>
    <lineage>
        <taxon>Eukaryota</taxon>
        <taxon>Metazoa</taxon>
        <taxon>Ecdysozoa</taxon>
        <taxon>Arthropoda</taxon>
        <taxon>Chelicerata</taxon>
        <taxon>Arachnida</taxon>
        <taxon>Araneae</taxon>
        <taxon>Araneomorphae</taxon>
        <taxon>Entelegynae</taxon>
        <taxon>Araneoidea</taxon>
        <taxon>Araneidae</taxon>
        <taxon>Araneus</taxon>
    </lineage>
</organism>
<dbReference type="Proteomes" id="UP000499080">
    <property type="component" value="Unassembled WGS sequence"/>
</dbReference>
<evidence type="ECO:0000313" key="2">
    <source>
        <dbReference type="Proteomes" id="UP000499080"/>
    </source>
</evidence>
<gene>
    <name evidence="1" type="ORF">AVEN_235829_1</name>
</gene>
<protein>
    <submittedName>
        <fullName evidence="1">Uncharacterized protein</fullName>
    </submittedName>
</protein>
<dbReference type="EMBL" id="BGPR01011607">
    <property type="protein sequence ID" value="GBN52124.1"/>
    <property type="molecule type" value="Genomic_DNA"/>
</dbReference>
<proteinExistence type="predicted"/>
<sequence length="86" mass="9596">MPNECALTVPFPAYLKRIHVSVSDQCGCLVELALHFTMPNECALTVPFPAYLKRIHLSVSDQCSCMVELELHLTIPRRVPSQCLGI</sequence>
<evidence type="ECO:0000313" key="1">
    <source>
        <dbReference type="EMBL" id="GBN52124.1"/>
    </source>
</evidence>
<name>A0A4Y2PLF3_ARAVE</name>
<accession>A0A4Y2PLF3</accession>
<reference evidence="1 2" key="1">
    <citation type="journal article" date="2019" name="Sci. Rep.">
        <title>Orb-weaving spider Araneus ventricosus genome elucidates the spidroin gene catalogue.</title>
        <authorList>
            <person name="Kono N."/>
            <person name="Nakamura H."/>
            <person name="Ohtoshi R."/>
            <person name="Moran D.A.P."/>
            <person name="Shinohara A."/>
            <person name="Yoshida Y."/>
            <person name="Fujiwara M."/>
            <person name="Mori M."/>
            <person name="Tomita M."/>
            <person name="Arakawa K."/>
        </authorList>
    </citation>
    <scope>NUCLEOTIDE SEQUENCE [LARGE SCALE GENOMIC DNA]</scope>
</reference>
<keyword evidence="2" id="KW-1185">Reference proteome</keyword>
<dbReference type="AlphaFoldDB" id="A0A4Y2PLF3"/>